<protein>
    <submittedName>
        <fullName evidence="9">M48 family metallopeptidase</fullName>
    </submittedName>
</protein>
<proteinExistence type="predicted"/>
<dbReference type="Gene3D" id="3.30.2010.10">
    <property type="entry name" value="Metalloproteases ('zincins'), catalytic domain"/>
    <property type="match status" value="1"/>
</dbReference>
<keyword evidence="3" id="KW-0479">Metal-binding</keyword>
<evidence type="ECO:0000313" key="9">
    <source>
        <dbReference type="EMBL" id="MCG2613709.1"/>
    </source>
</evidence>
<evidence type="ECO:0000256" key="3">
    <source>
        <dbReference type="ARBA" id="ARBA00022723"/>
    </source>
</evidence>
<dbReference type="InterPro" id="IPR051156">
    <property type="entry name" value="Mito/Outer_Membr_Metalloprot"/>
</dbReference>
<keyword evidence="5" id="KW-0862">Zinc</keyword>
<dbReference type="InterPro" id="IPR001915">
    <property type="entry name" value="Peptidase_M48"/>
</dbReference>
<comment type="caution">
    <text evidence="9">The sequence shown here is derived from an EMBL/GenBank/DDBJ whole genome shotgun (WGS) entry which is preliminary data.</text>
</comment>
<evidence type="ECO:0000256" key="4">
    <source>
        <dbReference type="ARBA" id="ARBA00022801"/>
    </source>
</evidence>
<keyword evidence="6" id="KW-0482">Metalloprotease</keyword>
<keyword evidence="7" id="KW-0732">Signal</keyword>
<keyword evidence="4" id="KW-0378">Hydrolase</keyword>
<feature type="chain" id="PRO_5046780209" evidence="7">
    <location>
        <begin position="28"/>
        <end position="461"/>
    </location>
</feature>
<name>A0ABS9KN35_9BACT</name>
<evidence type="ECO:0000313" key="10">
    <source>
        <dbReference type="Proteomes" id="UP001165367"/>
    </source>
</evidence>
<evidence type="ECO:0000256" key="5">
    <source>
        <dbReference type="ARBA" id="ARBA00022833"/>
    </source>
</evidence>
<comment type="cofactor">
    <cofactor evidence="1">
        <name>Zn(2+)</name>
        <dbReference type="ChEBI" id="CHEBI:29105"/>
    </cofactor>
</comment>
<feature type="signal peptide" evidence="7">
    <location>
        <begin position="1"/>
        <end position="27"/>
    </location>
</feature>
<dbReference type="PANTHER" id="PTHR22726">
    <property type="entry name" value="METALLOENDOPEPTIDASE OMA1"/>
    <property type="match status" value="1"/>
</dbReference>
<dbReference type="CDD" id="cd07324">
    <property type="entry name" value="M48C_Oma1-like"/>
    <property type="match status" value="1"/>
</dbReference>
<evidence type="ECO:0000256" key="7">
    <source>
        <dbReference type="SAM" id="SignalP"/>
    </source>
</evidence>
<keyword evidence="10" id="KW-1185">Reference proteome</keyword>
<evidence type="ECO:0000256" key="1">
    <source>
        <dbReference type="ARBA" id="ARBA00001947"/>
    </source>
</evidence>
<evidence type="ECO:0000256" key="6">
    <source>
        <dbReference type="ARBA" id="ARBA00023049"/>
    </source>
</evidence>
<dbReference type="PANTHER" id="PTHR22726:SF1">
    <property type="entry name" value="METALLOENDOPEPTIDASE OMA1, MITOCHONDRIAL"/>
    <property type="match status" value="1"/>
</dbReference>
<evidence type="ECO:0000256" key="2">
    <source>
        <dbReference type="ARBA" id="ARBA00022670"/>
    </source>
</evidence>
<reference evidence="9" key="1">
    <citation type="submission" date="2022-01" db="EMBL/GenBank/DDBJ databases">
        <authorList>
            <person name="Jo J.-H."/>
            <person name="Im W.-T."/>
        </authorList>
    </citation>
    <scope>NUCLEOTIDE SEQUENCE</scope>
    <source>
        <strain evidence="9">NA20</strain>
    </source>
</reference>
<dbReference type="Proteomes" id="UP001165367">
    <property type="component" value="Unassembled WGS sequence"/>
</dbReference>
<gene>
    <name evidence="9" type="ORF">LZZ85_05430</name>
</gene>
<feature type="domain" description="Peptidase M48" evidence="8">
    <location>
        <begin position="95"/>
        <end position="319"/>
    </location>
</feature>
<accession>A0ABS9KN35</accession>
<keyword evidence="2" id="KW-0645">Protease</keyword>
<sequence length="461" mass="53986">MYRKPYFSRRSFACVLIYQLLVFSVNAQDNAIYSFQQDDTLVRKGYLEQSLKKKEDVIKNSDKTFASDFKKVYQEQFEEIAGLWKSGRVVTAPAVHQYLQSIVQEIISRNPPLANIDARIVFSRDWWPNAYSMGDGSIAVNAGLFVYFNNEAELAFVICHELAHYYLDHSGKAIRKYVETINSTAYQSELKRLSTTEFRKNTQLDSLSLNNIFSRRRHMRANEAEADRFAFSLLKNTKFSTEGIRSCLQLLDSIDNATLFQPLKLEQVFHFNEYPFRKKWVQKESMIFSEMDQKESEDKRTDSLKTHPDCRLRIEMLQDSIAQTAGAGTSFVVDRNIFHKLKTEFHYEIAEQCYRDEQLSRNLYYNLLLLQSPQYRRTAVFSIARCLNLIYDKQKDHKAGLAIEKETPGYPAEYNLLLRMLDRLRLEEIANINYHFCSYYAAEMKDYPGFVKEGQKAQVRK</sequence>
<dbReference type="Pfam" id="PF01435">
    <property type="entry name" value="Peptidase_M48"/>
    <property type="match status" value="1"/>
</dbReference>
<evidence type="ECO:0000259" key="8">
    <source>
        <dbReference type="Pfam" id="PF01435"/>
    </source>
</evidence>
<dbReference type="EMBL" id="JAKLTR010000003">
    <property type="protein sequence ID" value="MCG2613709.1"/>
    <property type="molecule type" value="Genomic_DNA"/>
</dbReference>
<organism evidence="9 10">
    <name type="scientific">Terrimonas ginsenosidimutans</name>
    <dbReference type="NCBI Taxonomy" id="2908004"/>
    <lineage>
        <taxon>Bacteria</taxon>
        <taxon>Pseudomonadati</taxon>
        <taxon>Bacteroidota</taxon>
        <taxon>Chitinophagia</taxon>
        <taxon>Chitinophagales</taxon>
        <taxon>Chitinophagaceae</taxon>
        <taxon>Terrimonas</taxon>
    </lineage>
</organism>
<dbReference type="RefSeq" id="WP_237869367.1">
    <property type="nucleotide sequence ID" value="NZ_JAKLTR010000003.1"/>
</dbReference>